<evidence type="ECO:0000313" key="5">
    <source>
        <dbReference type="Proteomes" id="UP000199473"/>
    </source>
</evidence>
<dbReference type="EMBL" id="FOSQ01000001">
    <property type="protein sequence ID" value="SFK26669.1"/>
    <property type="molecule type" value="Genomic_DNA"/>
</dbReference>
<keyword evidence="5" id="KW-1185">Reference proteome</keyword>
<feature type="domain" description="GST N-terminal" evidence="2">
    <location>
        <begin position="1"/>
        <end position="78"/>
    </location>
</feature>
<dbReference type="Pfam" id="PF02798">
    <property type="entry name" value="GST_N"/>
    <property type="match status" value="1"/>
</dbReference>
<dbReference type="InterPro" id="IPR036282">
    <property type="entry name" value="Glutathione-S-Trfase_C_sf"/>
</dbReference>
<sequence length="202" mass="21359">MLKIHGIARSRAFRCIWAAEEAGLPYEVIPVGFGPGLKDAISAVNPNGKIPAMTDGDLVLFESLAINLHIAAKAGAPLMPAGDDASRVLQWTFWAATEVEPSAGMWAYNTYLKPADQRDPAVAKAGAEGVAARLAVLEGHLAKTGPWLLGANYTIADCNLAAVLYGAWSNGFDFGPFPKAKAWLDACVSRPAALAARKQREG</sequence>
<dbReference type="CDD" id="cd03046">
    <property type="entry name" value="GST_N_GTT1_like"/>
    <property type="match status" value="1"/>
</dbReference>
<gene>
    <name evidence="4" type="ORF">SAMN02745775_101956</name>
</gene>
<dbReference type="SFLD" id="SFLDG01150">
    <property type="entry name" value="Main.1:_Beta-like"/>
    <property type="match status" value="1"/>
</dbReference>
<dbReference type="SUPFAM" id="SSF52833">
    <property type="entry name" value="Thioredoxin-like"/>
    <property type="match status" value="1"/>
</dbReference>
<comment type="similarity">
    <text evidence="1">Belongs to the GST superfamily.</text>
</comment>
<evidence type="ECO:0000259" key="2">
    <source>
        <dbReference type="PROSITE" id="PS50404"/>
    </source>
</evidence>
<dbReference type="Proteomes" id="UP000199473">
    <property type="component" value="Unassembled WGS sequence"/>
</dbReference>
<dbReference type="STRING" id="1123062.SAMN02745775_101956"/>
<dbReference type="Pfam" id="PF00043">
    <property type="entry name" value="GST_C"/>
    <property type="match status" value="1"/>
</dbReference>
<reference evidence="4 5" key="1">
    <citation type="submission" date="2016-10" db="EMBL/GenBank/DDBJ databases">
        <authorList>
            <person name="de Groot N.N."/>
        </authorList>
    </citation>
    <scope>NUCLEOTIDE SEQUENCE [LARGE SCALE GENOMIC DNA]</scope>
    <source>
        <strain evidence="4 5">DSM 19981</strain>
    </source>
</reference>
<dbReference type="Gene3D" id="1.20.1050.10">
    <property type="match status" value="1"/>
</dbReference>
<dbReference type="CDD" id="cd03207">
    <property type="entry name" value="GST_C_8"/>
    <property type="match status" value="1"/>
</dbReference>
<evidence type="ECO:0000259" key="3">
    <source>
        <dbReference type="PROSITE" id="PS50405"/>
    </source>
</evidence>
<protein>
    <submittedName>
        <fullName evidence="4">Glutathione S-transferase</fullName>
    </submittedName>
</protein>
<dbReference type="InterPro" id="IPR040079">
    <property type="entry name" value="Glutathione_S-Trfase"/>
</dbReference>
<evidence type="ECO:0000313" key="4">
    <source>
        <dbReference type="EMBL" id="SFK26669.1"/>
    </source>
</evidence>
<dbReference type="GO" id="GO:0016740">
    <property type="term" value="F:transferase activity"/>
    <property type="evidence" value="ECO:0007669"/>
    <property type="project" value="UniProtKB-KW"/>
</dbReference>
<dbReference type="PANTHER" id="PTHR44051">
    <property type="entry name" value="GLUTATHIONE S-TRANSFERASE-RELATED"/>
    <property type="match status" value="1"/>
</dbReference>
<evidence type="ECO:0000256" key="1">
    <source>
        <dbReference type="RuleBase" id="RU003494"/>
    </source>
</evidence>
<dbReference type="PANTHER" id="PTHR44051:SF8">
    <property type="entry name" value="GLUTATHIONE S-TRANSFERASE GSTA"/>
    <property type="match status" value="1"/>
</dbReference>
<name>A0A1I3Y5I6_9PROT</name>
<dbReference type="InterPro" id="IPR010987">
    <property type="entry name" value="Glutathione-S-Trfase_C-like"/>
</dbReference>
<dbReference type="InterPro" id="IPR004046">
    <property type="entry name" value="GST_C"/>
</dbReference>
<dbReference type="PROSITE" id="PS50405">
    <property type="entry name" value="GST_CTER"/>
    <property type="match status" value="1"/>
</dbReference>
<keyword evidence="4" id="KW-0808">Transferase</keyword>
<dbReference type="SFLD" id="SFLDG00358">
    <property type="entry name" value="Main_(cytGST)"/>
    <property type="match status" value="1"/>
</dbReference>
<dbReference type="RefSeq" id="WP_245761923.1">
    <property type="nucleotide sequence ID" value="NZ_FOSQ01000001.1"/>
</dbReference>
<dbReference type="PROSITE" id="PS50404">
    <property type="entry name" value="GST_NTER"/>
    <property type="match status" value="1"/>
</dbReference>
<feature type="domain" description="GST C-terminal" evidence="3">
    <location>
        <begin position="81"/>
        <end position="202"/>
    </location>
</feature>
<dbReference type="InterPro" id="IPR004045">
    <property type="entry name" value="Glutathione_S-Trfase_N"/>
</dbReference>
<dbReference type="Gene3D" id="3.40.30.10">
    <property type="entry name" value="Glutaredoxin"/>
    <property type="match status" value="1"/>
</dbReference>
<dbReference type="InterPro" id="IPR036249">
    <property type="entry name" value="Thioredoxin-like_sf"/>
</dbReference>
<organism evidence="4 5">
    <name type="scientific">Falsiroseomonas stagni DSM 19981</name>
    <dbReference type="NCBI Taxonomy" id="1123062"/>
    <lineage>
        <taxon>Bacteria</taxon>
        <taxon>Pseudomonadati</taxon>
        <taxon>Pseudomonadota</taxon>
        <taxon>Alphaproteobacteria</taxon>
        <taxon>Acetobacterales</taxon>
        <taxon>Roseomonadaceae</taxon>
        <taxon>Falsiroseomonas</taxon>
    </lineage>
</organism>
<accession>A0A1I3Y5I6</accession>
<dbReference type="AlphaFoldDB" id="A0A1I3Y5I6"/>
<dbReference type="SFLD" id="SFLDS00019">
    <property type="entry name" value="Glutathione_Transferase_(cytos"/>
    <property type="match status" value="1"/>
</dbReference>
<proteinExistence type="inferred from homology"/>
<dbReference type="SUPFAM" id="SSF47616">
    <property type="entry name" value="GST C-terminal domain-like"/>
    <property type="match status" value="1"/>
</dbReference>